<reference evidence="5 6" key="1">
    <citation type="submission" date="2017-09" db="EMBL/GenBank/DDBJ databases">
        <title>Depth-based differentiation of microbial function through sediment-hosted aquifers and enrichment of novel symbionts in the deep terrestrial subsurface.</title>
        <authorList>
            <person name="Probst A.J."/>
            <person name="Ladd B."/>
            <person name="Jarett J.K."/>
            <person name="Geller-Mcgrath D.E."/>
            <person name="Sieber C.M."/>
            <person name="Emerson J.B."/>
            <person name="Anantharaman K."/>
            <person name="Thomas B.C."/>
            <person name="Malmstrom R."/>
            <person name="Stieglmeier M."/>
            <person name="Klingl A."/>
            <person name="Woyke T."/>
            <person name="Ryan C.M."/>
            <person name="Banfield J.F."/>
        </authorList>
    </citation>
    <scope>NUCLEOTIDE SEQUENCE [LARGE SCALE GENOMIC DNA]</scope>
    <source>
        <strain evidence="5">CG23_combo_of_CG06-09_8_20_14_all_41_10</strain>
    </source>
</reference>
<keyword evidence="2" id="KW-0805">Transcription regulation</keyword>
<dbReference type="PANTHER" id="PTHR43133">
    <property type="entry name" value="RNA POLYMERASE ECF-TYPE SIGMA FACTO"/>
    <property type="match status" value="1"/>
</dbReference>
<comment type="similarity">
    <text evidence="1">Belongs to the sigma-70 factor family. ECF subfamily.</text>
</comment>
<keyword evidence="4" id="KW-0804">Transcription</keyword>
<name>A0A2G9YJT7_9BACT</name>
<evidence type="ECO:0000256" key="1">
    <source>
        <dbReference type="ARBA" id="ARBA00010641"/>
    </source>
</evidence>
<dbReference type="InterPro" id="IPR014284">
    <property type="entry name" value="RNA_pol_sigma-70_dom"/>
</dbReference>
<organism evidence="5 6">
    <name type="scientific">Candidatus Sherwoodlollariibacterium unditelluris</name>
    <dbReference type="NCBI Taxonomy" id="1974757"/>
    <lineage>
        <taxon>Bacteria</taxon>
        <taxon>Pseudomonadati</taxon>
        <taxon>Candidatus Omnitrophota</taxon>
        <taxon>Candidatus Sherwoodlollariibacterium</taxon>
    </lineage>
</organism>
<dbReference type="Gene3D" id="1.10.1740.10">
    <property type="match status" value="1"/>
</dbReference>
<evidence type="ECO:0000256" key="2">
    <source>
        <dbReference type="ARBA" id="ARBA00023015"/>
    </source>
</evidence>
<dbReference type="InterPro" id="IPR013324">
    <property type="entry name" value="RNA_pol_sigma_r3/r4-like"/>
</dbReference>
<dbReference type="AlphaFoldDB" id="A0A2G9YJT7"/>
<dbReference type="PANTHER" id="PTHR43133:SF51">
    <property type="entry name" value="RNA POLYMERASE SIGMA FACTOR"/>
    <property type="match status" value="1"/>
</dbReference>
<gene>
    <name evidence="5" type="ORF">COX41_02585</name>
</gene>
<dbReference type="SUPFAM" id="SSF88659">
    <property type="entry name" value="Sigma3 and sigma4 domains of RNA polymerase sigma factors"/>
    <property type="match status" value="1"/>
</dbReference>
<keyword evidence="3" id="KW-0731">Sigma factor</keyword>
<evidence type="ECO:0008006" key="7">
    <source>
        <dbReference type="Google" id="ProtNLM"/>
    </source>
</evidence>
<dbReference type="GO" id="GO:0016987">
    <property type="term" value="F:sigma factor activity"/>
    <property type="evidence" value="ECO:0007669"/>
    <property type="project" value="UniProtKB-KW"/>
</dbReference>
<dbReference type="GO" id="GO:0006352">
    <property type="term" value="P:DNA-templated transcription initiation"/>
    <property type="evidence" value="ECO:0007669"/>
    <property type="project" value="InterPro"/>
</dbReference>
<dbReference type="SUPFAM" id="SSF88946">
    <property type="entry name" value="Sigma2 domain of RNA polymerase sigma factors"/>
    <property type="match status" value="1"/>
</dbReference>
<dbReference type="NCBIfam" id="TIGR02937">
    <property type="entry name" value="sigma70-ECF"/>
    <property type="match status" value="1"/>
</dbReference>
<dbReference type="Proteomes" id="UP000231292">
    <property type="component" value="Unassembled WGS sequence"/>
</dbReference>
<dbReference type="InterPro" id="IPR039425">
    <property type="entry name" value="RNA_pol_sigma-70-like"/>
</dbReference>
<dbReference type="EMBL" id="PCRK01000057">
    <property type="protein sequence ID" value="PIP19495.1"/>
    <property type="molecule type" value="Genomic_DNA"/>
</dbReference>
<evidence type="ECO:0000313" key="6">
    <source>
        <dbReference type="Proteomes" id="UP000231292"/>
    </source>
</evidence>
<dbReference type="InterPro" id="IPR013325">
    <property type="entry name" value="RNA_pol_sigma_r2"/>
</dbReference>
<proteinExistence type="inferred from homology"/>
<evidence type="ECO:0000256" key="3">
    <source>
        <dbReference type="ARBA" id="ARBA00023082"/>
    </source>
</evidence>
<evidence type="ECO:0000256" key="4">
    <source>
        <dbReference type="ARBA" id="ARBA00023163"/>
    </source>
</evidence>
<sequence length="201" mass="23510">MDDLEFVQRFIKGDNQARDQFIKRYSRLIYNYIHHILGAKGFKSPSDYVDDIFQGFISFLIDEDCKKLRIFKAKNGCTLATWLRQLSINFTLDYLRRIRPEFSLDAETEEGTSLKDILKDDSLSAVETLSKEEEVKALDDCIEALDSGDKFFVELNFNQKVSLEIIRDFLKLSRGAIDMQKSRLMQRLKDCFKRKGFALDF</sequence>
<comment type="caution">
    <text evidence="5">The sequence shown here is derived from an EMBL/GenBank/DDBJ whole genome shotgun (WGS) entry which is preliminary data.</text>
</comment>
<accession>A0A2G9YJT7</accession>
<protein>
    <recommendedName>
        <fullName evidence="7">RNA polymerase sigma-70 region 2 domain-containing protein</fullName>
    </recommendedName>
</protein>
<evidence type="ECO:0000313" key="5">
    <source>
        <dbReference type="EMBL" id="PIP19495.1"/>
    </source>
</evidence>